<protein>
    <submittedName>
        <fullName evidence="3">CubicO group peptidase, beta-lactamase class C family</fullName>
    </submittedName>
</protein>
<reference evidence="3 4" key="1">
    <citation type="submission" date="2016-11" db="EMBL/GenBank/DDBJ databases">
        <authorList>
            <person name="Jaros S."/>
            <person name="Januszkiewicz K."/>
            <person name="Wedrychowicz H."/>
        </authorList>
    </citation>
    <scope>NUCLEOTIDE SEQUENCE [LARGE SCALE GENOMIC DNA]</scope>
    <source>
        <strain evidence="3 4">DSM 18119</strain>
    </source>
</reference>
<name>A0A1M5FXT7_9BACT</name>
<feature type="signal peptide" evidence="1">
    <location>
        <begin position="1"/>
        <end position="27"/>
    </location>
</feature>
<evidence type="ECO:0000313" key="3">
    <source>
        <dbReference type="EMBL" id="SHF96204.1"/>
    </source>
</evidence>
<dbReference type="OrthoDB" id="2247630at2"/>
<dbReference type="AlphaFoldDB" id="A0A1M5FXT7"/>
<keyword evidence="1" id="KW-0732">Signal</keyword>
<dbReference type="SUPFAM" id="SSF56601">
    <property type="entry name" value="beta-lactamase/transpeptidase-like"/>
    <property type="match status" value="1"/>
</dbReference>
<keyword evidence="4" id="KW-1185">Reference proteome</keyword>
<dbReference type="PANTHER" id="PTHR43283:SF3">
    <property type="entry name" value="BETA-LACTAMASE FAMILY PROTEIN (AFU_ORTHOLOGUE AFUA_5G07500)"/>
    <property type="match status" value="1"/>
</dbReference>
<dbReference type="STRING" id="1121884.SAMN02745131_03982"/>
<dbReference type="RefSeq" id="WP_072837093.1">
    <property type="nucleotide sequence ID" value="NZ_FQUU01000025.1"/>
</dbReference>
<dbReference type="Proteomes" id="UP000184048">
    <property type="component" value="Unassembled WGS sequence"/>
</dbReference>
<dbReference type="EMBL" id="FQUU01000025">
    <property type="protein sequence ID" value="SHF96204.1"/>
    <property type="molecule type" value="Genomic_DNA"/>
</dbReference>
<dbReference type="InterPro" id="IPR012338">
    <property type="entry name" value="Beta-lactam/transpept-like"/>
</dbReference>
<evidence type="ECO:0000256" key="1">
    <source>
        <dbReference type="SAM" id="SignalP"/>
    </source>
</evidence>
<dbReference type="PANTHER" id="PTHR43283">
    <property type="entry name" value="BETA-LACTAMASE-RELATED"/>
    <property type="match status" value="1"/>
</dbReference>
<feature type="domain" description="Beta-lactamase-related" evidence="2">
    <location>
        <begin position="89"/>
        <end position="334"/>
    </location>
</feature>
<evidence type="ECO:0000259" key="2">
    <source>
        <dbReference type="Pfam" id="PF00144"/>
    </source>
</evidence>
<dbReference type="InterPro" id="IPR050789">
    <property type="entry name" value="Diverse_Enzym_Activities"/>
</dbReference>
<organism evidence="3 4">
    <name type="scientific">Flavisolibacter ginsengisoli DSM 18119</name>
    <dbReference type="NCBI Taxonomy" id="1121884"/>
    <lineage>
        <taxon>Bacteria</taxon>
        <taxon>Pseudomonadati</taxon>
        <taxon>Bacteroidota</taxon>
        <taxon>Chitinophagia</taxon>
        <taxon>Chitinophagales</taxon>
        <taxon>Chitinophagaceae</taxon>
        <taxon>Flavisolibacter</taxon>
    </lineage>
</organism>
<evidence type="ECO:0000313" key="4">
    <source>
        <dbReference type="Proteomes" id="UP000184048"/>
    </source>
</evidence>
<gene>
    <name evidence="3" type="ORF">SAMN02745131_03982</name>
</gene>
<accession>A0A1M5FXT7</accession>
<dbReference type="Gene3D" id="3.40.710.10">
    <property type="entry name" value="DD-peptidase/beta-lactamase superfamily"/>
    <property type="match status" value="1"/>
</dbReference>
<proteinExistence type="predicted"/>
<sequence>MSYKIYINCLKFSFLACFMLFLQPVFAQKNKKNDKEWGIEKYQQLNDLLVQNQKALGNDVVTLVWTDTIVFKKEMGELTAKSELPMAEASQWLTAALILKLVDEGRLSLDDKVSSYLPIFEKYGKNYITLRHCLSHFTGIQAEPGVMGFFQKKKFASLQEEVESFAKKEIQTNPGTEFRYNNIGPKIAGRVAEVVMKKNFDQLVKQKLLNPLGMSKTTFSTLDGSAVDPAAGARSIPNDYIKFLAMLLHNGAFNGKEILTEKSVKELRTIQTSPQNIKLTPKAGNGLNYTLASWALENNDKDSSNLATALSSPGVIANWPVVDWCRNYVFMVFTKPGKEEQKPELFQQMKAAIDETRPMKCSTQ</sequence>
<feature type="chain" id="PRO_5012002361" evidence="1">
    <location>
        <begin position="28"/>
        <end position="364"/>
    </location>
</feature>
<dbReference type="Pfam" id="PF00144">
    <property type="entry name" value="Beta-lactamase"/>
    <property type="match status" value="1"/>
</dbReference>
<dbReference type="InterPro" id="IPR001466">
    <property type="entry name" value="Beta-lactam-related"/>
</dbReference>